<dbReference type="EnsemblMetazoa" id="MESCA005497-RA">
    <property type="protein sequence ID" value="MESCA005497-PA"/>
    <property type="gene ID" value="MESCA005497"/>
</dbReference>
<proteinExistence type="predicted"/>
<name>T1GPG7_MEGSC</name>
<sequence>MFPEIQLQLEIYAIRKKCEGRIYKQFCSKSDIDEDCSEKMTFDSVQNSNRNCGSLIFKGVGLLQDDEVVWNSTKRWQTMGIAHSEFKYKYYSDGDNTQVKVECGTRPITIVPLADIQQGLTLKHNEGSLIGCNAHLILTLAPNLIPEVKLFDFGLCISWKCISSASSPEMQVYSGPVVHTRPDDISPAILQQSMDLWRETTLAACID</sequence>
<keyword evidence="2" id="KW-1185">Reference proteome</keyword>
<protein>
    <submittedName>
        <fullName evidence="1">Uncharacterized protein</fullName>
    </submittedName>
</protein>
<accession>T1GPG7</accession>
<organism evidence="1 2">
    <name type="scientific">Megaselia scalaris</name>
    <name type="common">Humpbacked fly</name>
    <name type="synonym">Phora scalaris</name>
    <dbReference type="NCBI Taxonomy" id="36166"/>
    <lineage>
        <taxon>Eukaryota</taxon>
        <taxon>Metazoa</taxon>
        <taxon>Ecdysozoa</taxon>
        <taxon>Arthropoda</taxon>
        <taxon>Hexapoda</taxon>
        <taxon>Insecta</taxon>
        <taxon>Pterygota</taxon>
        <taxon>Neoptera</taxon>
        <taxon>Endopterygota</taxon>
        <taxon>Diptera</taxon>
        <taxon>Brachycera</taxon>
        <taxon>Muscomorpha</taxon>
        <taxon>Platypezoidea</taxon>
        <taxon>Phoridae</taxon>
        <taxon>Megaseliini</taxon>
        <taxon>Megaselia</taxon>
    </lineage>
</organism>
<evidence type="ECO:0000313" key="2">
    <source>
        <dbReference type="Proteomes" id="UP000015102"/>
    </source>
</evidence>
<dbReference type="AlphaFoldDB" id="T1GPG7"/>
<reference evidence="2" key="1">
    <citation type="submission" date="2013-02" db="EMBL/GenBank/DDBJ databases">
        <authorList>
            <person name="Hughes D."/>
        </authorList>
    </citation>
    <scope>NUCLEOTIDE SEQUENCE</scope>
    <source>
        <strain>Durham</strain>
        <strain evidence="2">NC isolate 2 -- Noor lab</strain>
    </source>
</reference>
<dbReference type="Proteomes" id="UP000015102">
    <property type="component" value="Unassembled WGS sequence"/>
</dbReference>
<dbReference type="HOGENOM" id="CLU_1327716_0_0_1"/>
<dbReference type="EMBL" id="CAQQ02184465">
    <property type="status" value="NOT_ANNOTATED_CDS"/>
    <property type="molecule type" value="Genomic_DNA"/>
</dbReference>
<dbReference type="EMBL" id="CAQQ02184466">
    <property type="status" value="NOT_ANNOTATED_CDS"/>
    <property type="molecule type" value="Genomic_DNA"/>
</dbReference>
<evidence type="ECO:0000313" key="1">
    <source>
        <dbReference type="EnsemblMetazoa" id="MESCA005497-PA"/>
    </source>
</evidence>
<reference evidence="1" key="2">
    <citation type="submission" date="2015-06" db="UniProtKB">
        <authorList>
            <consortium name="EnsemblMetazoa"/>
        </authorList>
    </citation>
    <scope>IDENTIFICATION</scope>
</reference>